<keyword evidence="3" id="KW-0004">4Fe-4S</keyword>
<evidence type="ECO:0000256" key="8">
    <source>
        <dbReference type="ARBA" id="ARBA00022691"/>
    </source>
</evidence>
<name>A0A7S0S826_9CHLO</name>
<dbReference type="GO" id="GO:0051539">
    <property type="term" value="F:4 iron, 4 sulfur cluster binding"/>
    <property type="evidence" value="ECO:0007669"/>
    <property type="project" value="UniProtKB-KW"/>
</dbReference>
<dbReference type="GO" id="GO:0008173">
    <property type="term" value="F:RNA methyltransferase activity"/>
    <property type="evidence" value="ECO:0007669"/>
    <property type="project" value="InterPro"/>
</dbReference>
<evidence type="ECO:0000256" key="11">
    <source>
        <dbReference type="ARBA" id="ARBA00023014"/>
    </source>
</evidence>
<comment type="subcellular location">
    <subcellularLocation>
        <location evidence="2">Cytoplasm</location>
    </subcellularLocation>
</comment>
<dbReference type="AlphaFoldDB" id="A0A7S0S826"/>
<dbReference type="PANTHER" id="PTHR30544:SF5">
    <property type="entry name" value="RADICAL SAM CORE DOMAIN-CONTAINING PROTEIN"/>
    <property type="match status" value="1"/>
</dbReference>
<keyword evidence="5" id="KW-0698">rRNA processing</keyword>
<dbReference type="Gene3D" id="1.10.150.530">
    <property type="match status" value="1"/>
</dbReference>
<keyword evidence="9" id="KW-0479">Metal-binding</keyword>
<proteinExistence type="inferred from homology"/>
<dbReference type="CDD" id="cd01335">
    <property type="entry name" value="Radical_SAM"/>
    <property type="match status" value="1"/>
</dbReference>
<dbReference type="SFLD" id="SFLDS00029">
    <property type="entry name" value="Radical_SAM"/>
    <property type="match status" value="1"/>
</dbReference>
<evidence type="ECO:0000256" key="6">
    <source>
        <dbReference type="ARBA" id="ARBA00022603"/>
    </source>
</evidence>
<feature type="domain" description="Radical SAM core" evidence="13">
    <location>
        <begin position="257"/>
        <end position="487"/>
    </location>
</feature>
<dbReference type="GO" id="GO:0005737">
    <property type="term" value="C:cytoplasm"/>
    <property type="evidence" value="ECO:0007669"/>
    <property type="project" value="UniProtKB-SubCell"/>
</dbReference>
<evidence type="ECO:0000256" key="1">
    <source>
        <dbReference type="ARBA" id="ARBA00001966"/>
    </source>
</evidence>
<evidence type="ECO:0000313" key="14">
    <source>
        <dbReference type="EMBL" id="CAD8699345.1"/>
    </source>
</evidence>
<dbReference type="InterPro" id="IPR013785">
    <property type="entry name" value="Aldolase_TIM"/>
</dbReference>
<dbReference type="InterPro" id="IPR027492">
    <property type="entry name" value="RNA_MTrfase_RlmN"/>
</dbReference>
<evidence type="ECO:0000256" key="9">
    <source>
        <dbReference type="ARBA" id="ARBA00022723"/>
    </source>
</evidence>
<dbReference type="InterPro" id="IPR040072">
    <property type="entry name" value="Methyltransferase_A"/>
</dbReference>
<keyword evidence="7" id="KW-0808">Transferase</keyword>
<protein>
    <recommendedName>
        <fullName evidence="13">Radical SAM core domain-containing protein</fullName>
    </recommendedName>
</protein>
<reference evidence="14" key="1">
    <citation type="submission" date="2021-01" db="EMBL/GenBank/DDBJ databases">
        <authorList>
            <person name="Corre E."/>
            <person name="Pelletier E."/>
            <person name="Niang G."/>
            <person name="Scheremetjew M."/>
            <person name="Finn R."/>
            <person name="Kale V."/>
            <person name="Holt S."/>
            <person name="Cochrane G."/>
            <person name="Meng A."/>
            <person name="Brown T."/>
            <person name="Cohen L."/>
        </authorList>
    </citation>
    <scope>NUCLEOTIDE SEQUENCE</scope>
    <source>
        <strain evidence="14">SL-175</strain>
    </source>
</reference>
<evidence type="ECO:0000256" key="2">
    <source>
        <dbReference type="ARBA" id="ARBA00004496"/>
    </source>
</evidence>
<dbReference type="GO" id="GO:0070475">
    <property type="term" value="P:rRNA base methylation"/>
    <property type="evidence" value="ECO:0007669"/>
    <property type="project" value="InterPro"/>
</dbReference>
<evidence type="ECO:0000259" key="13">
    <source>
        <dbReference type="PROSITE" id="PS51918"/>
    </source>
</evidence>
<feature type="region of interest" description="Disordered" evidence="12">
    <location>
        <begin position="1"/>
        <end position="66"/>
    </location>
</feature>
<dbReference type="SUPFAM" id="SSF102114">
    <property type="entry name" value="Radical SAM enzymes"/>
    <property type="match status" value="1"/>
</dbReference>
<dbReference type="GO" id="GO:0046872">
    <property type="term" value="F:metal ion binding"/>
    <property type="evidence" value="ECO:0007669"/>
    <property type="project" value="UniProtKB-KW"/>
</dbReference>
<organism evidence="14">
    <name type="scientific">Mantoniella antarctica</name>
    <dbReference type="NCBI Taxonomy" id="81844"/>
    <lineage>
        <taxon>Eukaryota</taxon>
        <taxon>Viridiplantae</taxon>
        <taxon>Chlorophyta</taxon>
        <taxon>Mamiellophyceae</taxon>
        <taxon>Mamiellales</taxon>
        <taxon>Mamiellaceae</taxon>
        <taxon>Mantoniella</taxon>
    </lineage>
</organism>
<keyword evidence="4" id="KW-0963">Cytoplasm</keyword>
<dbReference type="HAMAP" id="MF_01849">
    <property type="entry name" value="RNA_methyltr_RlmN"/>
    <property type="match status" value="1"/>
</dbReference>
<accession>A0A7S0S826</accession>
<evidence type="ECO:0000256" key="12">
    <source>
        <dbReference type="SAM" id="MobiDB-lite"/>
    </source>
</evidence>
<dbReference type="NCBIfam" id="TIGR00048">
    <property type="entry name" value="rRNA_mod_RlmN"/>
    <property type="match status" value="1"/>
</dbReference>
<evidence type="ECO:0000256" key="7">
    <source>
        <dbReference type="ARBA" id="ARBA00022679"/>
    </source>
</evidence>
<dbReference type="Pfam" id="PF04055">
    <property type="entry name" value="Radical_SAM"/>
    <property type="match status" value="1"/>
</dbReference>
<dbReference type="SFLD" id="SFLDF00275">
    <property type="entry name" value="adenosine_C2_methyltransferase"/>
    <property type="match status" value="1"/>
</dbReference>
<keyword evidence="10" id="KW-0408">Iron</keyword>
<comment type="cofactor">
    <cofactor evidence="1">
        <name>[4Fe-4S] cluster</name>
        <dbReference type="ChEBI" id="CHEBI:49883"/>
    </cofactor>
</comment>
<dbReference type="PANTHER" id="PTHR30544">
    <property type="entry name" value="23S RRNA METHYLTRANSFERASE"/>
    <property type="match status" value="1"/>
</dbReference>
<keyword evidence="11" id="KW-0411">Iron-sulfur</keyword>
<dbReference type="SFLD" id="SFLDG01062">
    <property type="entry name" value="methyltransferase_(Class_A)"/>
    <property type="match status" value="1"/>
</dbReference>
<dbReference type="EMBL" id="HBFC01003748">
    <property type="protein sequence ID" value="CAD8699345.1"/>
    <property type="molecule type" value="Transcribed_RNA"/>
</dbReference>
<evidence type="ECO:0000256" key="3">
    <source>
        <dbReference type="ARBA" id="ARBA00022485"/>
    </source>
</evidence>
<sequence>MSAAAGRAVFGATSSTQPHRRAAASAASQSRGGVTTRAVGSSRTVGSSGAGLQRSTGAETRRDGTDTQLSKNLFRFRHVIRARVVAAAAAPADVDENVDVDGPTQVPRARGVQDGAWNALDESLVLNSQEDATKTYNLSLPSEGVAAAAASAKAAPFYLMGLTLGELKQFAVSKGLPGFRGKQLRDHLYGPKPAKTLDDLTTLPKVMREALRDANVEIGRSTVHHVAQAADGTAKLLLRLSDDRVVEAVGIPATENGKNRLTACVSSQVGCPMRCTFCATGKGGFARNLAPHEIVDQVVSLEEHFGVRVTNVVFMGMGEPLLNIPNVLRAHEALNAEVGIGARHITISTVGVPRSLERLAGARLQSTLAVSLHAPDQDLRERLIPSAKNYPLDALLHDCEQYFVATGRRVTFEYTLLAGVNDSPEQARALGKLLYTKRLASHVNLIPYNPVDDSDFDRPSRASVYEFRNILDEMNVPASIRQTRGLEAAAACGQLRNNYQKDPMAASASASKPASVPVEV</sequence>
<dbReference type="InterPro" id="IPR058240">
    <property type="entry name" value="rSAM_sf"/>
</dbReference>
<dbReference type="InterPro" id="IPR007197">
    <property type="entry name" value="rSAM"/>
</dbReference>
<keyword evidence="8" id="KW-0949">S-adenosyl-L-methionine</keyword>
<evidence type="ECO:0000256" key="10">
    <source>
        <dbReference type="ARBA" id="ARBA00023004"/>
    </source>
</evidence>
<dbReference type="GO" id="GO:0030488">
    <property type="term" value="P:tRNA methylation"/>
    <property type="evidence" value="ECO:0007669"/>
    <property type="project" value="InterPro"/>
</dbReference>
<dbReference type="PROSITE" id="PS51918">
    <property type="entry name" value="RADICAL_SAM"/>
    <property type="match status" value="1"/>
</dbReference>
<evidence type="ECO:0000256" key="4">
    <source>
        <dbReference type="ARBA" id="ARBA00022490"/>
    </source>
</evidence>
<keyword evidence="6" id="KW-0489">Methyltransferase</keyword>
<gene>
    <name evidence="14" type="ORF">MANT1106_LOCUS2027</name>
</gene>
<evidence type="ECO:0000256" key="5">
    <source>
        <dbReference type="ARBA" id="ARBA00022552"/>
    </source>
</evidence>
<dbReference type="InterPro" id="IPR004383">
    <property type="entry name" value="rRNA_lsu_MTrfase_RlmN/Cfr"/>
</dbReference>
<dbReference type="FunFam" id="3.20.20.70:FF:000014">
    <property type="entry name" value="Probable dual-specificity RNA methyltransferase RlmN"/>
    <property type="match status" value="1"/>
</dbReference>
<feature type="compositionally biased region" description="Polar residues" evidence="12">
    <location>
        <begin position="38"/>
        <end position="47"/>
    </location>
</feature>
<dbReference type="Gene3D" id="3.20.20.70">
    <property type="entry name" value="Aldolase class I"/>
    <property type="match status" value="1"/>
</dbReference>